<evidence type="ECO:0000313" key="1">
    <source>
        <dbReference type="EMBL" id="MXV49606.1"/>
    </source>
</evidence>
<accession>A0A7K1Y4U9</accession>
<name>A0A7K1Y4U9_9SPHI</name>
<dbReference type="EMBL" id="WVHT01000001">
    <property type="protein sequence ID" value="MXV49606.1"/>
    <property type="molecule type" value="Genomic_DNA"/>
</dbReference>
<comment type="caution">
    <text evidence="1">The sequence shown here is derived from an EMBL/GenBank/DDBJ whole genome shotgun (WGS) entry which is preliminary data.</text>
</comment>
<dbReference type="Proteomes" id="UP000466586">
    <property type="component" value="Unassembled WGS sequence"/>
</dbReference>
<dbReference type="RefSeq" id="WP_160842787.1">
    <property type="nucleotide sequence ID" value="NZ_WVHT01000001.1"/>
</dbReference>
<keyword evidence="2" id="KW-1185">Reference proteome</keyword>
<sequence>MYQIIFFAIAFLLSLDNSYAQELYVSTEPASNMASRSVGIRLANEGMINNGFKNRTNLEVMTGVSKNLMLHGNAYFSDFYQDKQKFEGLSFYGKYRFLSIDSVKKHFRGAFFAKYSFSNDPLVNDEISLEGDNSGIQGGVVFTKLLHKLAVSGSGNYTYAFDNQNYDFRPGQARQSIGYTLSGGYLLFPKTYTSYKQTNVNLYIELLGKTNPGKGQNLMDLAPAIQFIINSTFRIDLSQRIQLWNNMQRTAKNMYLVRLEYNFFNVY</sequence>
<proteinExistence type="predicted"/>
<evidence type="ECO:0000313" key="2">
    <source>
        <dbReference type="Proteomes" id="UP000466586"/>
    </source>
</evidence>
<gene>
    <name evidence="1" type="ORF">GS399_01365</name>
</gene>
<organism evidence="1 2">
    <name type="scientific">Hufsiella arboris</name>
    <dbReference type="NCBI Taxonomy" id="2695275"/>
    <lineage>
        <taxon>Bacteria</taxon>
        <taxon>Pseudomonadati</taxon>
        <taxon>Bacteroidota</taxon>
        <taxon>Sphingobacteriia</taxon>
        <taxon>Sphingobacteriales</taxon>
        <taxon>Sphingobacteriaceae</taxon>
        <taxon>Hufsiella</taxon>
    </lineage>
</organism>
<reference evidence="1 2" key="1">
    <citation type="submission" date="2019-11" db="EMBL/GenBank/DDBJ databases">
        <title>Pedobacter sp. HMF7647 Genome sequencing and assembly.</title>
        <authorList>
            <person name="Kang H."/>
            <person name="Kim H."/>
            <person name="Joh K."/>
        </authorList>
    </citation>
    <scope>NUCLEOTIDE SEQUENCE [LARGE SCALE GENOMIC DNA]</scope>
    <source>
        <strain evidence="1 2">HMF7647</strain>
    </source>
</reference>
<protein>
    <submittedName>
        <fullName evidence="1">Uncharacterized protein</fullName>
    </submittedName>
</protein>
<dbReference type="AlphaFoldDB" id="A0A7K1Y4U9"/>